<evidence type="ECO:0000313" key="1">
    <source>
        <dbReference type="EMBL" id="CRK88791.1"/>
    </source>
</evidence>
<sequence length="267" mass="31948">MTFVNPTHTNKNRIRKEKIEKEKSTQFNQNTSQYKSKRERAKCLKKSPANIITMAYLRLPKYLETKFGHSEKTQQWFYEDIREKPLYHALNQPKIVGVAKKISYTPTPAYMVYLKRVGTVKTRKIYKEIDDVVLDSLKPTRNTFLHARPSLKQKYIVLDLLERYKSDGEAFYNLKVQLEYLNNLQKGIFEYIEVPKYKEMDRKKIYILKNEDENVSEDLEWDGKVNALRYYEEHEEEGNNIFKELMLQEGDYQRINIADFNPVNLDY</sequence>
<reference evidence="1 2" key="1">
    <citation type="submission" date="2015-04" db="EMBL/GenBank/DDBJ databases">
        <authorList>
            <person name="Syromyatnikov M.Y."/>
            <person name="Popov V.N."/>
        </authorList>
    </citation>
    <scope>NUCLEOTIDE SEQUENCE [LARGE SCALE GENOMIC DNA]</scope>
</reference>
<evidence type="ECO:0000313" key="2">
    <source>
        <dbReference type="Proteomes" id="UP000183832"/>
    </source>
</evidence>
<name>A0A1J1HL57_9DIPT</name>
<dbReference type="Proteomes" id="UP000183832">
    <property type="component" value="Unassembled WGS sequence"/>
</dbReference>
<protein>
    <submittedName>
        <fullName evidence="1">CLUMA_CG002775, isoform A</fullName>
    </submittedName>
</protein>
<dbReference type="EMBL" id="CVRI01000010">
    <property type="protein sequence ID" value="CRK88791.1"/>
    <property type="molecule type" value="Genomic_DNA"/>
</dbReference>
<dbReference type="AlphaFoldDB" id="A0A1J1HL57"/>
<organism evidence="1 2">
    <name type="scientific">Clunio marinus</name>
    <dbReference type="NCBI Taxonomy" id="568069"/>
    <lineage>
        <taxon>Eukaryota</taxon>
        <taxon>Metazoa</taxon>
        <taxon>Ecdysozoa</taxon>
        <taxon>Arthropoda</taxon>
        <taxon>Hexapoda</taxon>
        <taxon>Insecta</taxon>
        <taxon>Pterygota</taxon>
        <taxon>Neoptera</taxon>
        <taxon>Endopterygota</taxon>
        <taxon>Diptera</taxon>
        <taxon>Nematocera</taxon>
        <taxon>Chironomoidea</taxon>
        <taxon>Chironomidae</taxon>
        <taxon>Clunio</taxon>
    </lineage>
</organism>
<accession>A0A1J1HL57</accession>
<proteinExistence type="predicted"/>
<keyword evidence="2" id="KW-1185">Reference proteome</keyword>
<gene>
    <name evidence="1" type="ORF">CLUMA_CG002775</name>
</gene>